<comment type="subcellular location">
    <subcellularLocation>
        <location evidence="1">Endoplasmic reticulum membrane</location>
        <topology evidence="1">Multi-pass membrane protein</topology>
    </subcellularLocation>
</comment>
<comment type="caution">
    <text evidence="10">The sequence shown here is derived from an EMBL/GenBank/DDBJ whole genome shotgun (WGS) entry which is preliminary data.</text>
</comment>
<dbReference type="GO" id="GO:0006508">
    <property type="term" value="P:proteolysis"/>
    <property type="evidence" value="ECO:0007669"/>
    <property type="project" value="UniProtKB-KW"/>
</dbReference>
<comment type="similarity">
    <text evidence="2">Belongs to the peptidase A22B family.</text>
</comment>
<accession>A0ABQ8GUI1</accession>
<feature type="region of interest" description="Disordered" evidence="8">
    <location>
        <begin position="567"/>
        <end position="613"/>
    </location>
</feature>
<name>A0ABQ8GUI1_9PEZI</name>
<feature type="region of interest" description="Disordered" evidence="8">
    <location>
        <begin position="46"/>
        <end position="76"/>
    </location>
</feature>
<keyword evidence="3 9" id="KW-0812">Transmembrane</keyword>
<evidence type="ECO:0000256" key="4">
    <source>
        <dbReference type="ARBA" id="ARBA00022801"/>
    </source>
</evidence>
<feature type="transmembrane region" description="Helical" evidence="9">
    <location>
        <begin position="89"/>
        <end position="107"/>
    </location>
</feature>
<evidence type="ECO:0000256" key="3">
    <source>
        <dbReference type="ARBA" id="ARBA00022692"/>
    </source>
</evidence>
<feature type="transmembrane region" description="Helical" evidence="9">
    <location>
        <begin position="456"/>
        <end position="474"/>
    </location>
</feature>
<organism evidence="10 11">
    <name type="scientific">Macrophomina phaseolina</name>
    <dbReference type="NCBI Taxonomy" id="35725"/>
    <lineage>
        <taxon>Eukaryota</taxon>
        <taxon>Fungi</taxon>
        <taxon>Dikarya</taxon>
        <taxon>Ascomycota</taxon>
        <taxon>Pezizomycotina</taxon>
        <taxon>Dothideomycetes</taxon>
        <taxon>Dothideomycetes incertae sedis</taxon>
        <taxon>Botryosphaeriales</taxon>
        <taxon>Botryosphaeriaceae</taxon>
        <taxon>Macrophomina</taxon>
    </lineage>
</organism>
<protein>
    <submittedName>
        <fullName evidence="10">Intramembrane protease 2</fullName>
    </submittedName>
</protein>
<keyword evidence="5" id="KW-0256">Endoplasmic reticulum</keyword>
<evidence type="ECO:0000256" key="6">
    <source>
        <dbReference type="ARBA" id="ARBA00022989"/>
    </source>
</evidence>
<dbReference type="Proteomes" id="UP000774617">
    <property type="component" value="Unassembled WGS sequence"/>
</dbReference>
<evidence type="ECO:0000313" key="11">
    <source>
        <dbReference type="Proteomes" id="UP000774617"/>
    </source>
</evidence>
<keyword evidence="6 9" id="KW-1133">Transmembrane helix</keyword>
<evidence type="ECO:0000256" key="8">
    <source>
        <dbReference type="SAM" id="MobiDB-lite"/>
    </source>
</evidence>
<gene>
    <name evidence="10" type="ORF">B0J12DRAFT_17477</name>
</gene>
<feature type="compositionally biased region" description="Acidic residues" evidence="8">
    <location>
        <begin position="65"/>
        <end position="76"/>
    </location>
</feature>
<dbReference type="PANTHER" id="PTHR12174:SF23">
    <property type="entry name" value="MINOR HISTOCOMPATIBILITY ANTIGEN H13"/>
    <property type="match status" value="1"/>
</dbReference>
<evidence type="ECO:0000256" key="2">
    <source>
        <dbReference type="ARBA" id="ARBA00006859"/>
    </source>
</evidence>
<dbReference type="InterPro" id="IPR006639">
    <property type="entry name" value="Preselin/SPP"/>
</dbReference>
<evidence type="ECO:0000256" key="1">
    <source>
        <dbReference type="ARBA" id="ARBA00004477"/>
    </source>
</evidence>
<evidence type="ECO:0000313" key="10">
    <source>
        <dbReference type="EMBL" id="KAH7064911.1"/>
    </source>
</evidence>
<sequence length="613" mass="67705">MTDPGPLYELLGKLAFAFTEVQPLIPTYSHLLVSALFPIYAGAHSSLTRPSSAAKPKKAHKVDTEGEGYESEDEEDDIQQMEGLSTRDAIIFPVMAGVTLTGLYFLIKWMQNPDLLNKILNAYFSLFGVLSVGRFITDGLDLVHSLCFPRRYLDGGVLYDVHSRAQVAKPRAPTKITGKSARSSPLPGALSRLPLPASVRAFLWNIRNVPRQKWTVKVFLRNFATVRGHLGLHGVVGFVLAAAAVAYFNFVDKPWFLTNLMGFAFSYGALQLMSPTTFATGTLLLSALFFYDIYMVFFTPMMVTVAKSLDIPIKLVFPRPDIPSSDPAKPPIKQHAMLGLGDVVLPGIMIGLALRFDLYMFYLRKQTKLDKAQNTGKTAESKDAAAGAETKPLEQADVTIKSPYVSVSNKWGEWFWARTAEHTFPKPYFTATMIGYVLGMLATLAAMQIANHAQPALLYLVPGVLIASWGTALLRGELKEMQDFSEAFEDDEQDLRSHSILSKERSKRAEKRLEKATKKYVEVGTEGSDGEERDSARPTKSKKPGRGQDGDHAVFYFAITAPFSFSEKAEGSEKDGEDSSSDSDSGKRKTNWRSASGMEGTDGQPAEKRRRTS</sequence>
<keyword evidence="10" id="KW-0645">Protease</keyword>
<dbReference type="GO" id="GO:0008233">
    <property type="term" value="F:peptidase activity"/>
    <property type="evidence" value="ECO:0007669"/>
    <property type="project" value="UniProtKB-KW"/>
</dbReference>
<dbReference type="Pfam" id="PF04258">
    <property type="entry name" value="Peptidase_A22B"/>
    <property type="match status" value="1"/>
</dbReference>
<keyword evidence="7 9" id="KW-0472">Membrane</keyword>
<dbReference type="InterPro" id="IPR007369">
    <property type="entry name" value="Peptidase_A22B_SPP"/>
</dbReference>
<feature type="transmembrane region" description="Helical" evidence="9">
    <location>
        <begin position="119"/>
        <end position="136"/>
    </location>
</feature>
<feature type="region of interest" description="Disordered" evidence="8">
    <location>
        <begin position="519"/>
        <end position="550"/>
    </location>
</feature>
<keyword evidence="11" id="KW-1185">Reference proteome</keyword>
<evidence type="ECO:0000256" key="7">
    <source>
        <dbReference type="ARBA" id="ARBA00023136"/>
    </source>
</evidence>
<keyword evidence="4" id="KW-0378">Hydrolase</keyword>
<proteinExistence type="inferred from homology"/>
<evidence type="ECO:0000256" key="5">
    <source>
        <dbReference type="ARBA" id="ARBA00022824"/>
    </source>
</evidence>
<dbReference type="SMART" id="SM00730">
    <property type="entry name" value="PSN"/>
    <property type="match status" value="1"/>
</dbReference>
<reference evidence="10 11" key="1">
    <citation type="journal article" date="2021" name="Nat. Commun.">
        <title>Genetic determinants of endophytism in the Arabidopsis root mycobiome.</title>
        <authorList>
            <person name="Mesny F."/>
            <person name="Miyauchi S."/>
            <person name="Thiergart T."/>
            <person name="Pickel B."/>
            <person name="Atanasova L."/>
            <person name="Karlsson M."/>
            <person name="Huettel B."/>
            <person name="Barry K.W."/>
            <person name="Haridas S."/>
            <person name="Chen C."/>
            <person name="Bauer D."/>
            <person name="Andreopoulos W."/>
            <person name="Pangilinan J."/>
            <person name="LaButti K."/>
            <person name="Riley R."/>
            <person name="Lipzen A."/>
            <person name="Clum A."/>
            <person name="Drula E."/>
            <person name="Henrissat B."/>
            <person name="Kohler A."/>
            <person name="Grigoriev I.V."/>
            <person name="Martin F.M."/>
            <person name="Hacquard S."/>
        </authorList>
    </citation>
    <scope>NUCLEOTIDE SEQUENCE [LARGE SCALE GENOMIC DNA]</scope>
    <source>
        <strain evidence="10 11">MPI-SDFR-AT-0080</strain>
    </source>
</reference>
<feature type="transmembrane region" description="Helical" evidence="9">
    <location>
        <begin position="343"/>
        <end position="363"/>
    </location>
</feature>
<feature type="transmembrane region" description="Helical" evidence="9">
    <location>
        <begin position="428"/>
        <end position="450"/>
    </location>
</feature>
<evidence type="ECO:0000256" key="9">
    <source>
        <dbReference type="SAM" id="Phobius"/>
    </source>
</evidence>
<feature type="transmembrane region" description="Helical" evidence="9">
    <location>
        <begin position="230"/>
        <end position="248"/>
    </location>
</feature>
<dbReference type="EMBL" id="JAGTJR010000001">
    <property type="protein sequence ID" value="KAH7064911.1"/>
    <property type="molecule type" value="Genomic_DNA"/>
</dbReference>
<dbReference type="PANTHER" id="PTHR12174">
    <property type="entry name" value="SIGNAL PEPTIDE PEPTIDASE"/>
    <property type="match status" value="1"/>
</dbReference>
<feature type="transmembrane region" description="Helical" evidence="9">
    <location>
        <begin position="282"/>
        <end position="303"/>
    </location>
</feature>